<organism evidence="1 2">
    <name type="scientific">Mycena rosella</name>
    <name type="common">Pink bonnet</name>
    <name type="synonym">Agaricus rosellus</name>
    <dbReference type="NCBI Taxonomy" id="1033263"/>
    <lineage>
        <taxon>Eukaryota</taxon>
        <taxon>Fungi</taxon>
        <taxon>Dikarya</taxon>
        <taxon>Basidiomycota</taxon>
        <taxon>Agaricomycotina</taxon>
        <taxon>Agaricomycetes</taxon>
        <taxon>Agaricomycetidae</taxon>
        <taxon>Agaricales</taxon>
        <taxon>Marasmiineae</taxon>
        <taxon>Mycenaceae</taxon>
        <taxon>Mycena</taxon>
    </lineage>
</organism>
<name>A0AAD7D0R8_MYCRO</name>
<dbReference type="AlphaFoldDB" id="A0AAD7D0R8"/>
<protein>
    <submittedName>
        <fullName evidence="1">Uncharacterized protein</fullName>
    </submittedName>
</protein>
<keyword evidence="2" id="KW-1185">Reference proteome</keyword>
<sequence length="143" mass="16529">MSDIQLSSAYSASGYTRTLPDPFHTQMIRMIRLFFIHFLASPAFPPKRNTNDTLIDDPLHNVRAIERSIDGSSIPSDYTQLWGPKIVCRPRDLSPPEYIDLPMYMFSITGIQEGEFEGEERAYRRRLLNLMMVHRKLFMTAAS</sequence>
<evidence type="ECO:0000313" key="1">
    <source>
        <dbReference type="EMBL" id="KAJ7673442.1"/>
    </source>
</evidence>
<dbReference type="EMBL" id="JARKIE010000162">
    <property type="protein sequence ID" value="KAJ7673442.1"/>
    <property type="molecule type" value="Genomic_DNA"/>
</dbReference>
<reference evidence="1" key="1">
    <citation type="submission" date="2023-03" db="EMBL/GenBank/DDBJ databases">
        <title>Massive genome expansion in bonnet fungi (Mycena s.s.) driven by repeated elements and novel gene families across ecological guilds.</title>
        <authorList>
            <consortium name="Lawrence Berkeley National Laboratory"/>
            <person name="Harder C.B."/>
            <person name="Miyauchi S."/>
            <person name="Viragh M."/>
            <person name="Kuo A."/>
            <person name="Thoen E."/>
            <person name="Andreopoulos B."/>
            <person name="Lu D."/>
            <person name="Skrede I."/>
            <person name="Drula E."/>
            <person name="Henrissat B."/>
            <person name="Morin E."/>
            <person name="Kohler A."/>
            <person name="Barry K."/>
            <person name="LaButti K."/>
            <person name="Morin E."/>
            <person name="Salamov A."/>
            <person name="Lipzen A."/>
            <person name="Mereny Z."/>
            <person name="Hegedus B."/>
            <person name="Baldrian P."/>
            <person name="Stursova M."/>
            <person name="Weitz H."/>
            <person name="Taylor A."/>
            <person name="Grigoriev I.V."/>
            <person name="Nagy L.G."/>
            <person name="Martin F."/>
            <person name="Kauserud H."/>
        </authorList>
    </citation>
    <scope>NUCLEOTIDE SEQUENCE</scope>
    <source>
        <strain evidence="1">CBHHK067</strain>
    </source>
</reference>
<accession>A0AAD7D0R8</accession>
<proteinExistence type="predicted"/>
<dbReference type="Proteomes" id="UP001221757">
    <property type="component" value="Unassembled WGS sequence"/>
</dbReference>
<gene>
    <name evidence="1" type="ORF">B0H17DRAFT_1083042</name>
</gene>
<evidence type="ECO:0000313" key="2">
    <source>
        <dbReference type="Proteomes" id="UP001221757"/>
    </source>
</evidence>
<comment type="caution">
    <text evidence="1">The sequence shown here is derived from an EMBL/GenBank/DDBJ whole genome shotgun (WGS) entry which is preliminary data.</text>
</comment>